<accession>A0A9X1FUF0</accession>
<dbReference type="RefSeq" id="WP_219501067.1">
    <property type="nucleotide sequence ID" value="NZ_JAHXDN010000002.1"/>
</dbReference>
<evidence type="ECO:0000256" key="1">
    <source>
        <dbReference type="SAM" id="Phobius"/>
    </source>
</evidence>
<dbReference type="AlphaFoldDB" id="A0A9X1FUF0"/>
<comment type="caution">
    <text evidence="2">The sequence shown here is derived from an EMBL/GenBank/DDBJ whole genome shotgun (WGS) entry which is preliminary data.</text>
</comment>
<organism evidence="2 3">
    <name type="scientific">Roseobacter insulae</name>
    <dbReference type="NCBI Taxonomy" id="2859783"/>
    <lineage>
        <taxon>Bacteria</taxon>
        <taxon>Pseudomonadati</taxon>
        <taxon>Pseudomonadota</taxon>
        <taxon>Alphaproteobacteria</taxon>
        <taxon>Rhodobacterales</taxon>
        <taxon>Roseobacteraceae</taxon>
        <taxon>Roseobacter</taxon>
    </lineage>
</organism>
<feature type="transmembrane region" description="Helical" evidence="1">
    <location>
        <begin position="40"/>
        <end position="62"/>
    </location>
</feature>
<name>A0A9X1FUF0_9RHOB</name>
<gene>
    <name evidence="2" type="ORF">KX928_08675</name>
</gene>
<dbReference type="Proteomes" id="UP001138661">
    <property type="component" value="Unassembled WGS sequence"/>
</dbReference>
<proteinExistence type="predicted"/>
<keyword evidence="1" id="KW-0812">Transmembrane</keyword>
<keyword evidence="1" id="KW-1133">Transmembrane helix</keyword>
<reference evidence="2" key="1">
    <citation type="submission" date="2021-07" db="EMBL/GenBank/DDBJ databases">
        <title>Roseobacter insulae sp. nov., isolated from a tidal flat.</title>
        <authorList>
            <person name="Park S."/>
            <person name="Yoon J.-H."/>
        </authorList>
    </citation>
    <scope>NUCLEOTIDE SEQUENCE</scope>
    <source>
        <strain evidence="2">YSTF-M11</strain>
    </source>
</reference>
<evidence type="ECO:0000313" key="3">
    <source>
        <dbReference type="Proteomes" id="UP001138661"/>
    </source>
</evidence>
<dbReference type="EMBL" id="JAHXDN010000002">
    <property type="protein sequence ID" value="MBW4707857.1"/>
    <property type="molecule type" value="Genomic_DNA"/>
</dbReference>
<keyword evidence="1" id="KW-0472">Membrane</keyword>
<protein>
    <recommendedName>
        <fullName evidence="4">PH domain-containing protein</fullName>
    </recommendedName>
</protein>
<evidence type="ECO:0000313" key="2">
    <source>
        <dbReference type="EMBL" id="MBW4707857.1"/>
    </source>
</evidence>
<evidence type="ECO:0008006" key="4">
    <source>
        <dbReference type="Google" id="ProtNLM"/>
    </source>
</evidence>
<feature type="transmembrane region" description="Helical" evidence="1">
    <location>
        <begin position="16"/>
        <end position="34"/>
    </location>
</feature>
<sequence>MGAEPFSYRRAGRNRATLWVVLGVWAVLILAMTQVDAAPWLMGIIALFTLPALWDLIANPVAGLDFDDRELRWFSGKRQASLRWSEVDFMRLDTRLDFSVRVTAVLQTGRKIRLPYEATPPHQSLETALHAIGIRTERHHFSLVG</sequence>
<keyword evidence="3" id="KW-1185">Reference proteome</keyword>